<evidence type="ECO:0000256" key="2">
    <source>
        <dbReference type="ARBA" id="ARBA00022747"/>
    </source>
</evidence>
<keyword evidence="5" id="KW-0540">Nuclease</keyword>
<dbReference type="EMBL" id="MAXA01000252">
    <property type="protein sequence ID" value="OHV21548.1"/>
    <property type="molecule type" value="Genomic_DNA"/>
</dbReference>
<protein>
    <submittedName>
        <fullName evidence="5">Restriction endonuclease subunit S</fullName>
    </submittedName>
</protein>
<evidence type="ECO:0000256" key="3">
    <source>
        <dbReference type="ARBA" id="ARBA00023125"/>
    </source>
</evidence>
<keyword evidence="3" id="KW-0238">DNA-binding</keyword>
<dbReference type="OrthoDB" id="9798929at2"/>
<comment type="similarity">
    <text evidence="1">Belongs to the type-I restriction system S methylase family.</text>
</comment>
<evidence type="ECO:0000256" key="1">
    <source>
        <dbReference type="ARBA" id="ARBA00010923"/>
    </source>
</evidence>
<dbReference type="Pfam" id="PF01420">
    <property type="entry name" value="Methylase_S"/>
    <property type="match status" value="1"/>
</dbReference>
<feature type="domain" description="Type I restriction modification DNA specificity" evidence="4">
    <location>
        <begin position="3"/>
        <end position="151"/>
    </location>
</feature>
<accession>A0A1S1PF33</accession>
<dbReference type="InterPro" id="IPR000055">
    <property type="entry name" value="Restrct_endonuc_typeI_TRD"/>
</dbReference>
<sequence>MPEWRRSSLADLVRLRRGFDLPAPERRAGCFPVVGSAGVSGWHDRGPIAGPGITLGRSGSSIGTVTYVPSDYWPLNTVLFVEDFQGNDPRFLYFLLRTIDFARFNSGSAQPSLNRNYIAAVELRAPAYPEQRAIAAVLGALDDKIALNHRLASTARELAEARYAAATRGPGRRELRLGDLVETLTRGITPRYTADDSALVVLNQKCVRAGRVDLAPARGTDPATVPAAKRLRADDVLVNSTGIGTLGRVARWVHATRATVDSHVTVVRLAPDRLDPVCGAFALLAAQPRIASMGEGSTGQTELSRAKLNDLVIAVPAAERCAGIGAELAALDARGEAAHAESAALARLRDALSPKLMSGEIRVRDAERTMESLV</sequence>
<dbReference type="GO" id="GO:0009307">
    <property type="term" value="P:DNA restriction-modification system"/>
    <property type="evidence" value="ECO:0007669"/>
    <property type="project" value="UniProtKB-KW"/>
</dbReference>
<dbReference type="AlphaFoldDB" id="A0A1S1PF33"/>
<keyword evidence="5" id="KW-0255">Endonuclease</keyword>
<dbReference type="InterPro" id="IPR044946">
    <property type="entry name" value="Restrct_endonuc_typeI_TRD_sf"/>
</dbReference>
<name>A0A1S1PF33_9ACTN</name>
<keyword evidence="6" id="KW-1185">Reference proteome</keyword>
<evidence type="ECO:0000313" key="5">
    <source>
        <dbReference type="EMBL" id="OHV21548.1"/>
    </source>
</evidence>
<proteinExistence type="inferred from homology"/>
<comment type="caution">
    <text evidence="5">The sequence shown here is derived from an EMBL/GenBank/DDBJ whole genome shotgun (WGS) entry which is preliminary data.</text>
</comment>
<keyword evidence="5" id="KW-0378">Hydrolase</keyword>
<dbReference type="SUPFAM" id="SSF116734">
    <property type="entry name" value="DNA methylase specificity domain"/>
    <property type="match status" value="2"/>
</dbReference>
<dbReference type="GO" id="GO:0003677">
    <property type="term" value="F:DNA binding"/>
    <property type="evidence" value="ECO:0007669"/>
    <property type="project" value="UniProtKB-KW"/>
</dbReference>
<dbReference type="PANTHER" id="PTHR30408:SF12">
    <property type="entry name" value="TYPE I RESTRICTION ENZYME MJAVIII SPECIFICITY SUBUNIT"/>
    <property type="match status" value="1"/>
</dbReference>
<keyword evidence="2" id="KW-0680">Restriction system</keyword>
<dbReference type="GO" id="GO:0004519">
    <property type="term" value="F:endonuclease activity"/>
    <property type="evidence" value="ECO:0007669"/>
    <property type="project" value="UniProtKB-KW"/>
</dbReference>
<evidence type="ECO:0000313" key="6">
    <source>
        <dbReference type="Proteomes" id="UP000179769"/>
    </source>
</evidence>
<dbReference type="InterPro" id="IPR052021">
    <property type="entry name" value="Type-I_RS_S_subunit"/>
</dbReference>
<evidence type="ECO:0000259" key="4">
    <source>
        <dbReference type="Pfam" id="PF01420"/>
    </source>
</evidence>
<dbReference type="Proteomes" id="UP000179769">
    <property type="component" value="Unassembled WGS sequence"/>
</dbReference>
<reference evidence="6" key="1">
    <citation type="submission" date="2016-07" db="EMBL/GenBank/DDBJ databases">
        <title>Frankia sp. NRRL B-16219 Genome sequencing.</title>
        <authorList>
            <person name="Ghodhbane-Gtari F."/>
            <person name="Swanson E."/>
            <person name="Gueddou A."/>
            <person name="Louati M."/>
            <person name="Nouioui I."/>
            <person name="Hezbri K."/>
            <person name="Abebe-Akele F."/>
            <person name="Simpson S."/>
            <person name="Morris K."/>
            <person name="Thomas K."/>
            <person name="Gtari M."/>
            <person name="Tisa L.S."/>
        </authorList>
    </citation>
    <scope>NUCLEOTIDE SEQUENCE [LARGE SCALE GENOMIC DNA]</scope>
    <source>
        <strain evidence="6">NRRL B-16219</strain>
    </source>
</reference>
<dbReference type="CDD" id="cd17267">
    <property type="entry name" value="RMtype1_S_EcoAO83I-TRD1-CR1_like"/>
    <property type="match status" value="1"/>
</dbReference>
<organism evidence="5 6">
    <name type="scientific">Parafrankia soli</name>
    <dbReference type="NCBI Taxonomy" id="2599596"/>
    <lineage>
        <taxon>Bacteria</taxon>
        <taxon>Bacillati</taxon>
        <taxon>Actinomycetota</taxon>
        <taxon>Actinomycetes</taxon>
        <taxon>Frankiales</taxon>
        <taxon>Frankiaceae</taxon>
        <taxon>Parafrankia</taxon>
    </lineage>
</organism>
<dbReference type="PANTHER" id="PTHR30408">
    <property type="entry name" value="TYPE-1 RESTRICTION ENZYME ECOKI SPECIFICITY PROTEIN"/>
    <property type="match status" value="1"/>
</dbReference>
<gene>
    <name evidence="5" type="ORF">BBK14_26380</name>
</gene>
<dbReference type="REBASE" id="230397">
    <property type="entry name" value="S.Fsp16219ORF26385P"/>
</dbReference>
<dbReference type="Gene3D" id="3.90.220.20">
    <property type="entry name" value="DNA methylase specificity domains"/>
    <property type="match status" value="2"/>
</dbReference>
<dbReference type="RefSeq" id="WP_071066328.1">
    <property type="nucleotide sequence ID" value="NZ_MAXA01000252.1"/>
</dbReference>